<dbReference type="SUPFAM" id="SSF48208">
    <property type="entry name" value="Six-hairpin glycosidases"/>
    <property type="match status" value="1"/>
</dbReference>
<dbReference type="EMBL" id="CP001322">
    <property type="protein sequence ID" value="ACL03029.1"/>
    <property type="molecule type" value="Genomic_DNA"/>
</dbReference>
<evidence type="ECO:0000313" key="3">
    <source>
        <dbReference type="Proteomes" id="UP000000739"/>
    </source>
</evidence>
<dbReference type="Proteomes" id="UP000000739">
    <property type="component" value="Chromosome"/>
</dbReference>
<gene>
    <name evidence="2" type="ordered locus">Dalk_1328</name>
</gene>
<protein>
    <recommendedName>
        <fullName evidence="1">Non-reducing end beta-L-arabinofuranosidase-like GH127 catalytic domain-containing protein</fullName>
    </recommendedName>
</protein>
<organism evidence="2 3">
    <name type="scientific">Desulfatibacillum aliphaticivorans</name>
    <dbReference type="NCBI Taxonomy" id="218208"/>
    <lineage>
        <taxon>Bacteria</taxon>
        <taxon>Pseudomonadati</taxon>
        <taxon>Thermodesulfobacteriota</taxon>
        <taxon>Desulfobacteria</taxon>
        <taxon>Desulfobacterales</taxon>
        <taxon>Desulfatibacillaceae</taxon>
        <taxon>Desulfatibacillum</taxon>
    </lineage>
</organism>
<dbReference type="InterPro" id="IPR012341">
    <property type="entry name" value="6hp_glycosidase-like_sf"/>
</dbReference>
<dbReference type="InterPro" id="IPR008928">
    <property type="entry name" value="6-hairpin_glycosidase_sf"/>
</dbReference>
<evidence type="ECO:0000259" key="1">
    <source>
        <dbReference type="Pfam" id="PF07944"/>
    </source>
</evidence>
<dbReference type="GO" id="GO:0005975">
    <property type="term" value="P:carbohydrate metabolic process"/>
    <property type="evidence" value="ECO:0007669"/>
    <property type="project" value="InterPro"/>
</dbReference>
<dbReference type="InterPro" id="IPR012878">
    <property type="entry name" value="Beta-AFase-like_GH127_cat"/>
</dbReference>
<dbReference type="AlphaFoldDB" id="B8F9T3"/>
<dbReference type="HOGENOM" id="CLU_565876_0_0_7"/>
<dbReference type="Gene3D" id="1.50.10.10">
    <property type="match status" value="1"/>
</dbReference>
<reference evidence="2 3" key="1">
    <citation type="journal article" date="2012" name="Environ. Microbiol.">
        <title>The genome sequence of Desulfatibacillum alkenivorans AK-01: a blueprint for anaerobic alkane oxidation.</title>
        <authorList>
            <person name="Callaghan A.V."/>
            <person name="Morris B.E."/>
            <person name="Pereira I.A."/>
            <person name="McInerney M.J."/>
            <person name="Austin R.N."/>
            <person name="Groves J.T."/>
            <person name="Kukor J.J."/>
            <person name="Suflita J.M."/>
            <person name="Young L.Y."/>
            <person name="Zylstra G.J."/>
            <person name="Wawrik B."/>
        </authorList>
    </citation>
    <scope>NUCLEOTIDE SEQUENCE [LARGE SCALE GENOMIC DNA]</scope>
    <source>
        <strain evidence="2 3">AK-01</strain>
    </source>
</reference>
<proteinExistence type="predicted"/>
<name>B8F9T3_DESAL</name>
<evidence type="ECO:0000313" key="2">
    <source>
        <dbReference type="EMBL" id="ACL03029.1"/>
    </source>
</evidence>
<keyword evidence="3" id="KW-1185">Reference proteome</keyword>
<dbReference type="eggNOG" id="COG1331">
    <property type="taxonomic scope" value="Bacteria"/>
</dbReference>
<sequence length="482" mass="54346">MKVILQKLFSYLFIQIKKVLGRESQQRLIPVRINSTACFPAKIQSPDGCLSFINDIMLTGQVNLTQSDVYEFDNKVDPDAIEMLKKEGLVYHQPRRIETSEISRLEEPGSYPFLWEEFIQASAIAPPWRNAGFHYACYVLPDESWGAPSWIWTNAAIGRFTFNNGNHDQLLRLARNFIECQLATGGWVVRYDFKGRYGRLSQTVAPNDSAYICTNTLLPAYKVSKDEVFLNAACRCADWIMKEGHQGHLVHIGYEQENKCWDVSANIVDIGFTVALFVGLYKLTGEKRYKAFARSFIHVYLEKFYIGDGRFATAIDSEHNHRGTGFFTRGHAWALEGLIPYYDLTGDSNVADIIEDVVRFLIDIQNPNGSWLHLYRPGIFKLLSGDDSKGTPVIANALVRWSAYSGSLVNDIERAANRAVQWCVNQTATQGPGRGGIFSWSPEGAFAGKTRVAVACVYSNCYLLEMVKHSKILSKGKIDVKI</sequence>
<dbReference type="Pfam" id="PF07944">
    <property type="entry name" value="Beta-AFase-like_GH127_cat"/>
    <property type="match status" value="1"/>
</dbReference>
<dbReference type="RefSeq" id="WP_012610464.1">
    <property type="nucleotide sequence ID" value="NC_011768.1"/>
</dbReference>
<accession>B8F9T3</accession>
<feature type="domain" description="Non-reducing end beta-L-arabinofuranosidase-like GH127 catalytic" evidence="1">
    <location>
        <begin position="179"/>
        <end position="358"/>
    </location>
</feature>
<dbReference type="KEGG" id="dal:Dalk_1328"/>